<dbReference type="SMART" id="SM00478">
    <property type="entry name" value="ENDO3c"/>
    <property type="match status" value="1"/>
</dbReference>
<keyword evidence="7" id="KW-0408">Iron</keyword>
<evidence type="ECO:0000256" key="2">
    <source>
        <dbReference type="ARBA" id="ARBA00022485"/>
    </source>
</evidence>
<dbReference type="EC" id="4.2.99.18" evidence="13"/>
<name>A0ABD6EHY3_9BILA</name>
<dbReference type="PANTHER" id="PTHR43286">
    <property type="entry name" value="ENDONUCLEASE III-LIKE PROTEIN 1"/>
    <property type="match status" value="1"/>
</dbReference>
<dbReference type="GO" id="GO:0000703">
    <property type="term" value="F:oxidized pyrimidine nucleobase lesion DNA N-glycosylase activity"/>
    <property type="evidence" value="ECO:0007669"/>
    <property type="project" value="UniProtKB-UniRule"/>
</dbReference>
<keyword evidence="3" id="KW-0479">Metal-binding</keyword>
<dbReference type="Pfam" id="PF00633">
    <property type="entry name" value="HHH"/>
    <property type="match status" value="1"/>
</dbReference>
<dbReference type="Pfam" id="PF00730">
    <property type="entry name" value="HhH-GPD"/>
    <property type="match status" value="1"/>
</dbReference>
<dbReference type="FunFam" id="1.10.340.30:FF:000005">
    <property type="entry name" value="Endonuclease III-like protein 1"/>
    <property type="match status" value="1"/>
</dbReference>
<evidence type="ECO:0000256" key="4">
    <source>
        <dbReference type="ARBA" id="ARBA00022763"/>
    </source>
</evidence>
<dbReference type="FunFam" id="1.10.1670.10:FF:000003">
    <property type="entry name" value="Endonuclease III homolog"/>
    <property type="match status" value="1"/>
</dbReference>
<evidence type="ECO:0000259" key="14">
    <source>
        <dbReference type="SMART" id="SM00478"/>
    </source>
</evidence>
<evidence type="ECO:0000313" key="15">
    <source>
        <dbReference type="EMBL" id="MFH4978837.1"/>
    </source>
</evidence>
<organism evidence="15 16">
    <name type="scientific">Gnathostoma spinigerum</name>
    <dbReference type="NCBI Taxonomy" id="75299"/>
    <lineage>
        <taxon>Eukaryota</taxon>
        <taxon>Metazoa</taxon>
        <taxon>Ecdysozoa</taxon>
        <taxon>Nematoda</taxon>
        <taxon>Chromadorea</taxon>
        <taxon>Rhabditida</taxon>
        <taxon>Spirurina</taxon>
        <taxon>Gnathostomatomorpha</taxon>
        <taxon>Gnathostomatoidea</taxon>
        <taxon>Gnathostomatidae</taxon>
        <taxon>Gnathostoma</taxon>
    </lineage>
</organism>
<keyword evidence="13" id="KW-0496">Mitochondrion</keyword>
<dbReference type="HAMAP" id="MF_03183">
    <property type="entry name" value="Endonuclease_III_Nth"/>
    <property type="match status" value="1"/>
</dbReference>
<dbReference type="InterPro" id="IPR023170">
    <property type="entry name" value="HhH_base_excis_C"/>
</dbReference>
<dbReference type="GO" id="GO:0006285">
    <property type="term" value="P:base-excision repair, AP site formation"/>
    <property type="evidence" value="ECO:0007669"/>
    <property type="project" value="UniProtKB-UniRule"/>
</dbReference>
<evidence type="ECO:0000256" key="1">
    <source>
        <dbReference type="ARBA" id="ARBA00008343"/>
    </source>
</evidence>
<feature type="domain" description="HhH-GPD" evidence="14">
    <location>
        <begin position="107"/>
        <end position="255"/>
    </location>
</feature>
<dbReference type="InterPro" id="IPR030841">
    <property type="entry name" value="NTH1"/>
</dbReference>
<dbReference type="AlphaFoldDB" id="A0ABD6EHY3"/>
<comment type="catalytic activity">
    <reaction evidence="12 13">
        <text>2'-deoxyribonucleotide-(2'-deoxyribose 5'-phosphate)-2'-deoxyribonucleotide-DNA = a 3'-end 2'-deoxyribonucleotide-(2,3-dehydro-2,3-deoxyribose 5'-phosphate)-DNA + a 5'-end 5'-phospho-2'-deoxyribonucleoside-DNA + H(+)</text>
        <dbReference type="Rhea" id="RHEA:66592"/>
        <dbReference type="Rhea" id="RHEA-COMP:13180"/>
        <dbReference type="Rhea" id="RHEA-COMP:16897"/>
        <dbReference type="Rhea" id="RHEA-COMP:17067"/>
        <dbReference type="ChEBI" id="CHEBI:15378"/>
        <dbReference type="ChEBI" id="CHEBI:136412"/>
        <dbReference type="ChEBI" id="CHEBI:157695"/>
        <dbReference type="ChEBI" id="CHEBI:167181"/>
        <dbReference type="EC" id="4.2.99.18"/>
    </reaction>
</comment>
<dbReference type="GO" id="GO:0051539">
    <property type="term" value="F:4 iron, 4 sulfur cluster binding"/>
    <property type="evidence" value="ECO:0007669"/>
    <property type="project" value="UniProtKB-KW"/>
</dbReference>
<reference evidence="15 16" key="1">
    <citation type="submission" date="2024-08" db="EMBL/GenBank/DDBJ databases">
        <title>Gnathostoma spinigerum genome.</title>
        <authorList>
            <person name="Gonzalez-Bertolin B."/>
            <person name="Monzon S."/>
            <person name="Zaballos A."/>
            <person name="Jimenez P."/>
            <person name="Dekumyoy P."/>
            <person name="Varona S."/>
            <person name="Cuesta I."/>
            <person name="Sumanam S."/>
            <person name="Adisakwattana P."/>
            <person name="Gasser R.B."/>
            <person name="Hernandez-Gonzalez A."/>
            <person name="Young N.D."/>
            <person name="Perteguer M.J."/>
        </authorList>
    </citation>
    <scope>NUCLEOTIDE SEQUENCE [LARGE SCALE GENOMIC DNA]</scope>
    <source>
        <strain evidence="15">AL3</strain>
        <tissue evidence="15">Liver</tissue>
    </source>
</reference>
<keyword evidence="4 13" id="KW-0227">DNA damage</keyword>
<keyword evidence="13" id="KW-0539">Nucleus</keyword>
<dbReference type="Proteomes" id="UP001608902">
    <property type="component" value="Unassembled WGS sequence"/>
</dbReference>
<protein>
    <recommendedName>
        <fullName evidence="13">Endonuclease III homolog</fullName>
        <ecNumber evidence="13">3.2.2.-</ecNumber>
        <ecNumber evidence="13">4.2.99.18</ecNumber>
    </recommendedName>
    <alternativeName>
        <fullName evidence="13">Bifunctional DNA N-glycosylase/DNA-(apurinic or apyrimidinic site) lyase</fullName>
        <shortName evidence="13">DNA glycosylase/AP lyase</shortName>
    </alternativeName>
</protein>
<keyword evidence="2" id="KW-0004">4Fe-4S</keyword>
<dbReference type="GO" id="GO:0005739">
    <property type="term" value="C:mitochondrion"/>
    <property type="evidence" value="ECO:0007669"/>
    <property type="project" value="UniProtKB-SubCell"/>
</dbReference>
<dbReference type="InterPro" id="IPR003265">
    <property type="entry name" value="HhH-GPD_domain"/>
</dbReference>
<evidence type="ECO:0000313" key="16">
    <source>
        <dbReference type="Proteomes" id="UP001608902"/>
    </source>
</evidence>
<dbReference type="InterPro" id="IPR011257">
    <property type="entry name" value="DNA_glycosylase"/>
</dbReference>
<comment type="caution">
    <text evidence="15">The sequence shown here is derived from an EMBL/GenBank/DDBJ whole genome shotgun (WGS) entry which is preliminary data.</text>
</comment>
<dbReference type="InterPro" id="IPR000445">
    <property type="entry name" value="HhH_motif"/>
</dbReference>
<dbReference type="EC" id="3.2.2.-" evidence="13"/>
<comment type="function">
    <text evidence="13">Bifunctional DNA N-glycosylase with associated apurinic/apyrimidinic (AP) lyase function that catalyzes the first step in base excision repair (BER), the primary repair pathway for the repair of oxidative DNA damage. The DNA N-glycosylase activity releases the damaged DNA base from DNA by cleaving the N-glycosidic bond, leaving an AP site. The AP lyase activity cleaves the phosphodiester bond 3' to the AP site by a beta-elimination. Primarily recognizes and repairs oxidative base damage of pyrimidines.</text>
</comment>
<dbReference type="Gene3D" id="1.10.340.30">
    <property type="entry name" value="Hypothetical protein, domain 2"/>
    <property type="match status" value="1"/>
</dbReference>
<keyword evidence="6" id="KW-0809">Transit peptide</keyword>
<comment type="caution">
    <text evidence="13">Lacks conserved residue(s) required for the propagation of feature annotation.</text>
</comment>
<dbReference type="CDD" id="cd00056">
    <property type="entry name" value="ENDO3c"/>
    <property type="match status" value="1"/>
</dbReference>
<sequence>MKRRKSLKIGYETSSEVEVTAKVNSVSQKPKKALKNAKLKQHLTDDSFVGCEASEKVNSMYKQHLKNIEEMRASNDAPVDRVGCHQLADKKSEPNVYRFQVLVALMLSSQTKDQVTADAMQRLRNHGCNVENICQTSEETLRALITPVGFYKRKAIYLRKTAAILRDEYDGDIPDSVDALCKLPGVGPKMAHLTMQVAWDRIEGIGVDTHVHRIANRLAWVSTKTPEDTRVALEAFLPRDRWKTVNKLLVGFGQQICLPIGPKCMSCLNKDICSFAKRTSKKKHTKC</sequence>
<evidence type="ECO:0000256" key="11">
    <source>
        <dbReference type="ARBA" id="ARBA00023295"/>
    </source>
</evidence>
<evidence type="ECO:0000256" key="5">
    <source>
        <dbReference type="ARBA" id="ARBA00022801"/>
    </source>
</evidence>
<dbReference type="GO" id="GO:0003677">
    <property type="term" value="F:DNA binding"/>
    <property type="evidence" value="ECO:0007669"/>
    <property type="project" value="UniProtKB-UniRule"/>
</dbReference>
<keyword evidence="5 13" id="KW-0378">Hydrolase</keyword>
<evidence type="ECO:0000256" key="12">
    <source>
        <dbReference type="ARBA" id="ARBA00044632"/>
    </source>
</evidence>
<keyword evidence="11 13" id="KW-0326">Glycosidase</keyword>
<keyword evidence="10 13" id="KW-0456">Lyase</keyword>
<dbReference type="SUPFAM" id="SSF48150">
    <property type="entry name" value="DNA-glycosylase"/>
    <property type="match status" value="1"/>
</dbReference>
<dbReference type="Gene3D" id="1.10.1670.10">
    <property type="entry name" value="Helix-hairpin-Helix base-excision DNA repair enzymes (C-terminal)"/>
    <property type="match status" value="1"/>
</dbReference>
<evidence type="ECO:0000256" key="13">
    <source>
        <dbReference type="HAMAP-Rule" id="MF_03183"/>
    </source>
</evidence>
<evidence type="ECO:0000256" key="9">
    <source>
        <dbReference type="ARBA" id="ARBA00023204"/>
    </source>
</evidence>
<comment type="similarity">
    <text evidence="1 13">Belongs to the Nth/MutY family.</text>
</comment>
<accession>A0ABD6EHY3</accession>
<gene>
    <name evidence="13" type="primary">NTH1</name>
    <name evidence="15" type="ORF">AB6A40_005546</name>
</gene>
<dbReference type="InterPro" id="IPR004036">
    <property type="entry name" value="Endonuclease-III-like_CS2"/>
</dbReference>
<evidence type="ECO:0000256" key="10">
    <source>
        <dbReference type="ARBA" id="ARBA00023239"/>
    </source>
</evidence>
<evidence type="ECO:0000256" key="6">
    <source>
        <dbReference type="ARBA" id="ARBA00022946"/>
    </source>
</evidence>
<evidence type="ECO:0000256" key="8">
    <source>
        <dbReference type="ARBA" id="ARBA00023014"/>
    </source>
</evidence>
<dbReference type="GO" id="GO:0046872">
    <property type="term" value="F:metal ion binding"/>
    <property type="evidence" value="ECO:0007669"/>
    <property type="project" value="UniProtKB-KW"/>
</dbReference>
<comment type="subcellular location">
    <subcellularLocation>
        <location evidence="13">Nucleus</location>
    </subcellularLocation>
    <subcellularLocation>
        <location evidence="13">Mitochondrion</location>
    </subcellularLocation>
</comment>
<keyword evidence="8" id="KW-0411">Iron-sulfur</keyword>
<evidence type="ECO:0000256" key="7">
    <source>
        <dbReference type="ARBA" id="ARBA00023004"/>
    </source>
</evidence>
<dbReference type="PANTHER" id="PTHR43286:SF1">
    <property type="entry name" value="ENDONUCLEASE III-LIKE PROTEIN 1"/>
    <property type="match status" value="1"/>
</dbReference>
<keyword evidence="9 13" id="KW-0234">DNA repair</keyword>
<evidence type="ECO:0000256" key="3">
    <source>
        <dbReference type="ARBA" id="ARBA00022723"/>
    </source>
</evidence>
<proteinExistence type="inferred from homology"/>
<dbReference type="EMBL" id="JBGFUD010003574">
    <property type="protein sequence ID" value="MFH4978837.1"/>
    <property type="molecule type" value="Genomic_DNA"/>
</dbReference>
<dbReference type="GO" id="GO:0005634">
    <property type="term" value="C:nucleus"/>
    <property type="evidence" value="ECO:0007669"/>
    <property type="project" value="UniProtKB-SubCell"/>
</dbReference>
<dbReference type="GO" id="GO:0140078">
    <property type="term" value="F:class I DNA-(apurinic or apyrimidinic site) endonuclease activity"/>
    <property type="evidence" value="ECO:0007669"/>
    <property type="project" value="UniProtKB-EC"/>
</dbReference>
<keyword evidence="16" id="KW-1185">Reference proteome</keyword>
<dbReference type="PROSITE" id="PS01155">
    <property type="entry name" value="ENDONUCLEASE_III_2"/>
    <property type="match status" value="1"/>
</dbReference>